<proteinExistence type="predicted"/>
<organism evidence="1 2">
    <name type="scientific">Plantactinospora alkalitolerans</name>
    <dbReference type="NCBI Taxonomy" id="2789879"/>
    <lineage>
        <taxon>Bacteria</taxon>
        <taxon>Bacillati</taxon>
        <taxon>Actinomycetota</taxon>
        <taxon>Actinomycetes</taxon>
        <taxon>Micromonosporales</taxon>
        <taxon>Micromonosporaceae</taxon>
        <taxon>Plantactinospora</taxon>
    </lineage>
</organism>
<evidence type="ECO:0008006" key="3">
    <source>
        <dbReference type="Google" id="ProtNLM"/>
    </source>
</evidence>
<gene>
    <name evidence="1" type="ORF">I0C86_27875</name>
</gene>
<comment type="caution">
    <text evidence="1">The sequence shown here is derived from an EMBL/GenBank/DDBJ whole genome shotgun (WGS) entry which is preliminary data.</text>
</comment>
<evidence type="ECO:0000313" key="2">
    <source>
        <dbReference type="Proteomes" id="UP000638560"/>
    </source>
</evidence>
<accession>A0ABS0H2R4</accession>
<reference evidence="1 2" key="1">
    <citation type="submission" date="2020-11" db="EMBL/GenBank/DDBJ databases">
        <title>A novel isolate from a Black sea contaminated sediment with potential to produce alkanes: Plantactinospora alkalitolerans sp. nov.</title>
        <authorList>
            <person name="Carro L."/>
            <person name="Veyisoglu A."/>
            <person name="Guven K."/>
            <person name="Schumann P."/>
            <person name="Klenk H.-P."/>
            <person name="Sahin N."/>
        </authorList>
    </citation>
    <scope>NUCLEOTIDE SEQUENCE [LARGE SCALE GENOMIC DNA]</scope>
    <source>
        <strain evidence="1 2">S1510</strain>
    </source>
</reference>
<evidence type="ECO:0000313" key="1">
    <source>
        <dbReference type="EMBL" id="MBF9132745.1"/>
    </source>
</evidence>
<sequence>MPVAARLLRDRIAIDAKIAAVIGRPMAAGHLGEWIAARVFDIELESNATTAGFDGRFTAGALNGRTVNVKWYLKREGFLDLTDTDVVDYYLVLTGPTAPATHSRGAGRPWCITSAYLFDARLLLNDLHGRGVKIAVASSVRAAQWEAAQIYPEQRSQALSLQPAQVERLRQFAL</sequence>
<protein>
    <recommendedName>
        <fullName evidence="3">Restriction endonuclease</fullName>
    </recommendedName>
</protein>
<name>A0ABS0H2R4_9ACTN</name>
<keyword evidence="2" id="KW-1185">Reference proteome</keyword>
<dbReference type="EMBL" id="JADPUN010000247">
    <property type="protein sequence ID" value="MBF9132745.1"/>
    <property type="molecule type" value="Genomic_DNA"/>
</dbReference>
<dbReference type="Proteomes" id="UP000638560">
    <property type="component" value="Unassembled WGS sequence"/>
</dbReference>